<feature type="domain" description="PUA" evidence="9">
    <location>
        <begin position="292"/>
        <end position="374"/>
    </location>
</feature>
<dbReference type="SUPFAM" id="SSF88697">
    <property type="entry name" value="PUA domain-like"/>
    <property type="match status" value="1"/>
</dbReference>
<dbReference type="InterPro" id="IPR001057">
    <property type="entry name" value="Glu/AcGlu_kinase"/>
</dbReference>
<feature type="binding site" evidence="8">
    <location>
        <begin position="227"/>
        <end position="233"/>
    </location>
    <ligand>
        <name>ATP</name>
        <dbReference type="ChEBI" id="CHEBI:30616"/>
    </ligand>
</feature>
<keyword evidence="4 8" id="KW-0808">Transferase</keyword>
<organism evidence="10 11">
    <name type="scientific">Hyphococcus lacteus</name>
    <dbReference type="NCBI Taxonomy" id="3143536"/>
    <lineage>
        <taxon>Bacteria</taxon>
        <taxon>Pseudomonadati</taxon>
        <taxon>Pseudomonadota</taxon>
        <taxon>Alphaproteobacteria</taxon>
        <taxon>Parvularculales</taxon>
        <taxon>Parvularculaceae</taxon>
        <taxon>Hyphococcus</taxon>
    </lineage>
</organism>
<dbReference type="InterPro" id="IPR041739">
    <property type="entry name" value="G5K_ProB"/>
</dbReference>
<dbReference type="Pfam" id="PF01472">
    <property type="entry name" value="PUA"/>
    <property type="match status" value="1"/>
</dbReference>
<name>A0ABV3Z4Z0_9PROT</name>
<dbReference type="SUPFAM" id="SSF53633">
    <property type="entry name" value="Carbamate kinase-like"/>
    <property type="match status" value="1"/>
</dbReference>
<dbReference type="InterPro" id="IPR019797">
    <property type="entry name" value="Glutamate_5-kinase_CS"/>
</dbReference>
<evidence type="ECO:0000256" key="1">
    <source>
        <dbReference type="ARBA" id="ARBA00022490"/>
    </source>
</evidence>
<reference evidence="10 11" key="1">
    <citation type="submission" date="2024-05" db="EMBL/GenBank/DDBJ databases">
        <title>Three bacterial strains, DH-69, EH-24, and ECK-19 isolated from coastal sediments.</title>
        <authorList>
            <person name="Ye Y.-Q."/>
            <person name="Du Z.-J."/>
        </authorList>
    </citation>
    <scope>NUCLEOTIDE SEQUENCE [LARGE SCALE GENOMIC DNA]</scope>
    <source>
        <strain evidence="10 11">ECK-19</strain>
    </source>
</reference>
<dbReference type="InterPro" id="IPR036974">
    <property type="entry name" value="PUA_sf"/>
</dbReference>
<evidence type="ECO:0000256" key="5">
    <source>
        <dbReference type="ARBA" id="ARBA00022741"/>
    </source>
</evidence>
<feature type="binding site" evidence="8">
    <location>
        <position position="25"/>
    </location>
    <ligand>
        <name>ATP</name>
        <dbReference type="ChEBI" id="CHEBI:30616"/>
    </ligand>
</feature>
<dbReference type="InterPro" id="IPR005715">
    <property type="entry name" value="Glu_5kinase/COase_Synthase"/>
</dbReference>
<evidence type="ECO:0000256" key="4">
    <source>
        <dbReference type="ARBA" id="ARBA00022679"/>
    </source>
</evidence>
<evidence type="ECO:0000313" key="11">
    <source>
        <dbReference type="Proteomes" id="UP001560685"/>
    </source>
</evidence>
<comment type="pathway">
    <text evidence="8">Amino-acid biosynthesis; L-proline biosynthesis; L-glutamate 5-semialdehyde from L-glutamate: step 1/2.</text>
</comment>
<dbReference type="PRINTS" id="PR00474">
    <property type="entry name" value="GLU5KINASE"/>
</dbReference>
<dbReference type="GO" id="GO:0004349">
    <property type="term" value="F:glutamate 5-kinase activity"/>
    <property type="evidence" value="ECO:0007669"/>
    <property type="project" value="UniProtKB-EC"/>
</dbReference>
<dbReference type="RefSeq" id="WP_369313877.1">
    <property type="nucleotide sequence ID" value="NZ_JBEHZE010000001.1"/>
</dbReference>
<dbReference type="Pfam" id="PF00696">
    <property type="entry name" value="AA_kinase"/>
    <property type="match status" value="1"/>
</dbReference>
<keyword evidence="7 8" id="KW-0067">ATP-binding</keyword>
<evidence type="ECO:0000313" key="10">
    <source>
        <dbReference type="EMBL" id="MEX6633879.1"/>
    </source>
</evidence>
<dbReference type="InterPro" id="IPR001048">
    <property type="entry name" value="Asp/Glu/Uridylate_kinase"/>
</dbReference>
<dbReference type="InterPro" id="IPR011529">
    <property type="entry name" value="Glu_5kinase"/>
</dbReference>
<dbReference type="InterPro" id="IPR002478">
    <property type="entry name" value="PUA"/>
</dbReference>
<dbReference type="PANTHER" id="PTHR43654">
    <property type="entry name" value="GLUTAMATE 5-KINASE"/>
    <property type="match status" value="1"/>
</dbReference>
<keyword evidence="2 8" id="KW-0028">Amino-acid biosynthesis</keyword>
<feature type="binding site" evidence="8">
    <location>
        <position position="65"/>
    </location>
    <ligand>
        <name>substrate</name>
    </ligand>
</feature>
<dbReference type="Proteomes" id="UP001560685">
    <property type="component" value="Unassembled WGS sequence"/>
</dbReference>
<keyword evidence="11" id="KW-1185">Reference proteome</keyword>
<dbReference type="Gene3D" id="3.40.1160.10">
    <property type="entry name" value="Acetylglutamate kinase-like"/>
    <property type="match status" value="1"/>
</dbReference>
<evidence type="ECO:0000256" key="7">
    <source>
        <dbReference type="ARBA" id="ARBA00022840"/>
    </source>
</evidence>
<dbReference type="HAMAP" id="MF_00456">
    <property type="entry name" value="ProB"/>
    <property type="match status" value="1"/>
</dbReference>
<evidence type="ECO:0000259" key="9">
    <source>
        <dbReference type="SMART" id="SM00359"/>
    </source>
</evidence>
<feature type="binding site" evidence="8">
    <location>
        <begin position="183"/>
        <end position="184"/>
    </location>
    <ligand>
        <name>ATP</name>
        <dbReference type="ChEBI" id="CHEBI:30616"/>
    </ligand>
</feature>
<dbReference type="InterPro" id="IPR036393">
    <property type="entry name" value="AceGlu_kinase-like_sf"/>
</dbReference>
<comment type="subcellular location">
    <subcellularLocation>
        <location evidence="8">Cytoplasm</location>
    </subcellularLocation>
</comment>
<dbReference type="EMBL" id="JBEHZE010000001">
    <property type="protein sequence ID" value="MEX6633879.1"/>
    <property type="molecule type" value="Genomic_DNA"/>
</dbReference>
<sequence length="385" mass="39947">MSELADISTMNAASEMRIAKRLVIKVGSAILCGADGVTRTAWLASLAADISALRENGCEVVVVTSGAIALGRQKLGLSGVLRLDEKQAASAAGQVALAEAWQTAFAPYQINIAQILLTLDDTEGRRRYLNARATFRTLLDLGALPLVNENDTIATSEIRYGDNDRLAAHAAQLVESDLLVILSDIDGLYTADPRKNPAAKHISVVENITPEIEKSAGGANASAGVGSGGMASKIAAAKIAGGAGCASIIAPGMVNNPLQAILNGGAATLFRPATTPASARRLWIGGRLKPAGQIVIDDGAVKALAGGASLLPAGVLAVRGSFMRGDAVELVTKRGQIIGQGLSAYYADEIRKIAGCKSDQLEAKLGYKRRPAVVEKDDLVLRTDT</sequence>
<evidence type="ECO:0000256" key="8">
    <source>
        <dbReference type="HAMAP-Rule" id="MF_00456"/>
    </source>
</evidence>
<comment type="catalytic activity">
    <reaction evidence="8">
        <text>L-glutamate + ATP = L-glutamyl 5-phosphate + ADP</text>
        <dbReference type="Rhea" id="RHEA:14877"/>
        <dbReference type="ChEBI" id="CHEBI:29985"/>
        <dbReference type="ChEBI" id="CHEBI:30616"/>
        <dbReference type="ChEBI" id="CHEBI:58274"/>
        <dbReference type="ChEBI" id="CHEBI:456216"/>
        <dbReference type="EC" id="2.7.2.11"/>
    </reaction>
</comment>
<keyword evidence="3 8" id="KW-0641">Proline biosynthesis</keyword>
<dbReference type="Gene3D" id="2.30.130.10">
    <property type="entry name" value="PUA domain"/>
    <property type="match status" value="1"/>
</dbReference>
<dbReference type="NCBIfam" id="TIGR01027">
    <property type="entry name" value="proB"/>
    <property type="match status" value="1"/>
</dbReference>
<feature type="binding site" evidence="8">
    <location>
        <position position="151"/>
    </location>
    <ligand>
        <name>substrate</name>
    </ligand>
</feature>
<keyword evidence="1 8" id="KW-0963">Cytoplasm</keyword>
<gene>
    <name evidence="8 10" type="primary">proB</name>
    <name evidence="10" type="ORF">ABFZ84_10000</name>
</gene>
<dbReference type="PROSITE" id="PS50890">
    <property type="entry name" value="PUA"/>
    <property type="match status" value="1"/>
</dbReference>
<dbReference type="SMART" id="SM00359">
    <property type="entry name" value="PUA"/>
    <property type="match status" value="1"/>
</dbReference>
<keyword evidence="5 8" id="KW-0547">Nucleotide-binding</keyword>
<evidence type="ECO:0000256" key="2">
    <source>
        <dbReference type="ARBA" id="ARBA00022605"/>
    </source>
</evidence>
<dbReference type="InterPro" id="IPR015947">
    <property type="entry name" value="PUA-like_sf"/>
</dbReference>
<accession>A0ABV3Z4Z0</accession>
<protein>
    <recommendedName>
        <fullName evidence="8">Glutamate 5-kinase</fullName>
        <ecNumber evidence="8">2.7.2.11</ecNumber>
    </recommendedName>
    <alternativeName>
        <fullName evidence="8">Gamma-glutamyl kinase</fullName>
        <shortName evidence="8">GK</shortName>
    </alternativeName>
</protein>
<keyword evidence="6 8" id="KW-0418">Kinase</keyword>
<dbReference type="PANTHER" id="PTHR43654:SF1">
    <property type="entry name" value="ISOPENTENYL PHOSPHATE KINASE"/>
    <property type="match status" value="1"/>
</dbReference>
<comment type="similarity">
    <text evidence="8">Belongs to the glutamate 5-kinase family.</text>
</comment>
<evidence type="ECO:0000256" key="6">
    <source>
        <dbReference type="ARBA" id="ARBA00022777"/>
    </source>
</evidence>
<evidence type="ECO:0000256" key="3">
    <source>
        <dbReference type="ARBA" id="ARBA00022650"/>
    </source>
</evidence>
<dbReference type="PROSITE" id="PS00902">
    <property type="entry name" value="GLUTAMATE_5_KINASE"/>
    <property type="match status" value="1"/>
</dbReference>
<comment type="function">
    <text evidence="8">Catalyzes the transfer of a phosphate group to glutamate to form L-glutamate 5-phosphate.</text>
</comment>
<feature type="binding site" evidence="8">
    <location>
        <position position="163"/>
    </location>
    <ligand>
        <name>substrate</name>
    </ligand>
</feature>
<proteinExistence type="inferred from homology"/>
<dbReference type="EC" id="2.7.2.11" evidence="8"/>
<dbReference type="CDD" id="cd04242">
    <property type="entry name" value="AAK_G5K_ProB"/>
    <property type="match status" value="1"/>
</dbReference>
<comment type="caution">
    <text evidence="10">The sequence shown here is derived from an EMBL/GenBank/DDBJ whole genome shotgun (WGS) entry which is preliminary data.</text>
</comment>
<dbReference type="CDD" id="cd21157">
    <property type="entry name" value="PUA_G5K"/>
    <property type="match status" value="1"/>
</dbReference>
<dbReference type="PIRSF" id="PIRSF000729">
    <property type="entry name" value="GK"/>
    <property type="match status" value="1"/>
</dbReference>